<protein>
    <submittedName>
        <fullName evidence="2">Uncharacterized protein</fullName>
    </submittedName>
</protein>
<keyword evidence="3" id="KW-1185">Reference proteome</keyword>
<dbReference type="RefSeq" id="WP_085887646.1">
    <property type="nucleotide sequence ID" value="NZ_FWFN01000003.1"/>
</dbReference>
<keyword evidence="1" id="KW-0472">Membrane</keyword>
<name>A0A1X6Z3C8_9RHOB</name>
<feature type="transmembrane region" description="Helical" evidence="1">
    <location>
        <begin position="46"/>
        <end position="65"/>
    </location>
</feature>
<keyword evidence="1" id="KW-0812">Transmembrane</keyword>
<evidence type="ECO:0000313" key="3">
    <source>
        <dbReference type="Proteomes" id="UP000193963"/>
    </source>
</evidence>
<organism evidence="2 3">
    <name type="scientific">Pseudooceanicola marinus</name>
    <dbReference type="NCBI Taxonomy" id="396013"/>
    <lineage>
        <taxon>Bacteria</taxon>
        <taxon>Pseudomonadati</taxon>
        <taxon>Pseudomonadota</taxon>
        <taxon>Alphaproteobacteria</taxon>
        <taxon>Rhodobacterales</taxon>
        <taxon>Paracoccaceae</taxon>
        <taxon>Pseudooceanicola</taxon>
    </lineage>
</organism>
<evidence type="ECO:0000313" key="2">
    <source>
        <dbReference type="EMBL" id="SLN39302.1"/>
    </source>
</evidence>
<gene>
    <name evidence="2" type="ORF">PSM7751_01781</name>
</gene>
<feature type="transmembrane region" description="Helical" evidence="1">
    <location>
        <begin position="18"/>
        <end position="40"/>
    </location>
</feature>
<keyword evidence="1" id="KW-1133">Transmembrane helix</keyword>
<reference evidence="2 3" key="1">
    <citation type="submission" date="2017-03" db="EMBL/GenBank/DDBJ databases">
        <authorList>
            <person name="Afonso C.L."/>
            <person name="Miller P.J."/>
            <person name="Scott M.A."/>
            <person name="Spackman E."/>
            <person name="Goraichik I."/>
            <person name="Dimitrov K.M."/>
            <person name="Suarez D.L."/>
            <person name="Swayne D.E."/>
        </authorList>
    </citation>
    <scope>NUCLEOTIDE SEQUENCE [LARGE SCALE GENOMIC DNA]</scope>
    <source>
        <strain evidence="2 3">CECT 7751</strain>
    </source>
</reference>
<dbReference type="Proteomes" id="UP000193963">
    <property type="component" value="Unassembled WGS sequence"/>
</dbReference>
<dbReference type="EMBL" id="FWFN01000003">
    <property type="protein sequence ID" value="SLN39302.1"/>
    <property type="molecule type" value="Genomic_DNA"/>
</dbReference>
<dbReference type="AlphaFoldDB" id="A0A1X6Z3C8"/>
<evidence type="ECO:0000256" key="1">
    <source>
        <dbReference type="SAM" id="Phobius"/>
    </source>
</evidence>
<accession>A0A1X6Z3C8</accession>
<sequence>MAEQQIEGVAQMPDGGGIVLTVLGGAAALGLAGGALSLGAPLGLAALLWLIGTPVLALVAGAAWLRWQGRRYDRHSTPAVTRVASDGA</sequence>
<proteinExistence type="predicted"/>